<proteinExistence type="inferred from homology"/>
<evidence type="ECO:0000256" key="3">
    <source>
        <dbReference type="ARBA" id="ARBA00022679"/>
    </source>
</evidence>
<evidence type="ECO:0000256" key="2">
    <source>
        <dbReference type="ARBA" id="ARBA00022603"/>
    </source>
</evidence>
<dbReference type="SUPFAM" id="SSF53335">
    <property type="entry name" value="S-adenosyl-L-methionine-dependent methyltransferases"/>
    <property type="match status" value="1"/>
</dbReference>
<evidence type="ECO:0000313" key="5">
    <source>
        <dbReference type="EMBL" id="SHE46885.1"/>
    </source>
</evidence>
<evidence type="ECO:0000256" key="1">
    <source>
        <dbReference type="ARBA" id="ARBA00008361"/>
    </source>
</evidence>
<dbReference type="InterPro" id="IPR051052">
    <property type="entry name" value="Diverse_substrate_MTase"/>
</dbReference>
<accession>A0A1M4TR65</accession>
<dbReference type="GO" id="GO:0032259">
    <property type="term" value="P:methylation"/>
    <property type="evidence" value="ECO:0007669"/>
    <property type="project" value="UniProtKB-KW"/>
</dbReference>
<dbReference type="Proteomes" id="UP000184108">
    <property type="component" value="Unassembled WGS sequence"/>
</dbReference>
<protein>
    <submittedName>
        <fullName evidence="5">Methyltransferase domain-containing protein</fullName>
    </submittedName>
</protein>
<dbReference type="AlphaFoldDB" id="A0A1M4TR65"/>
<gene>
    <name evidence="5" type="ORF">SAMN02787073_0421</name>
</gene>
<evidence type="ECO:0000313" key="6">
    <source>
        <dbReference type="Proteomes" id="UP000184108"/>
    </source>
</evidence>
<sequence length="232" mass="27509">MKYPFNKKFYEFIDDEYKLYYLSPFVHDISNFLEHNKENYQDVLDFGCGYGELSQVFHQCGFNVTGIDMDEERISQAKIKFQNINFLSNCYDGILSFPDNSFDVIFSSSVLQYIDHDSFFLECKRILREGGCVIFIENLKNNPITRIGRAYLKMKKFNYQSYPWNHLSLNEISSMNKFFHLNTVKTYHFFGPLLYVSGFKMIKPLLKRVDQVLMKVSFVRRVSWLVLIIGKK</sequence>
<dbReference type="GO" id="GO:0008757">
    <property type="term" value="F:S-adenosylmethionine-dependent methyltransferase activity"/>
    <property type="evidence" value="ECO:0007669"/>
    <property type="project" value="InterPro"/>
</dbReference>
<feature type="domain" description="Methyltransferase type 11" evidence="4">
    <location>
        <begin position="44"/>
        <end position="135"/>
    </location>
</feature>
<organism evidence="5 6">
    <name type="scientific">Chryseobacterium vrystaatense</name>
    <dbReference type="NCBI Taxonomy" id="307480"/>
    <lineage>
        <taxon>Bacteria</taxon>
        <taxon>Pseudomonadati</taxon>
        <taxon>Bacteroidota</taxon>
        <taxon>Flavobacteriia</taxon>
        <taxon>Flavobacteriales</taxon>
        <taxon>Weeksellaceae</taxon>
        <taxon>Chryseobacterium group</taxon>
        <taxon>Chryseobacterium</taxon>
    </lineage>
</organism>
<reference evidence="6" key="1">
    <citation type="submission" date="2016-11" db="EMBL/GenBank/DDBJ databases">
        <authorList>
            <person name="Varghese N."/>
            <person name="Submissions S."/>
        </authorList>
    </citation>
    <scope>NUCLEOTIDE SEQUENCE [LARGE SCALE GENOMIC DNA]</scope>
    <source>
        <strain evidence="6">YR203</strain>
    </source>
</reference>
<name>A0A1M4TR65_9FLAO</name>
<dbReference type="Gene3D" id="3.40.50.150">
    <property type="entry name" value="Vaccinia Virus protein VP39"/>
    <property type="match status" value="1"/>
</dbReference>
<keyword evidence="2 5" id="KW-0489">Methyltransferase</keyword>
<dbReference type="RefSeq" id="WP_051889907.1">
    <property type="nucleotide sequence ID" value="NZ_FQVE01000001.1"/>
</dbReference>
<dbReference type="Pfam" id="PF08241">
    <property type="entry name" value="Methyltransf_11"/>
    <property type="match status" value="1"/>
</dbReference>
<evidence type="ECO:0000259" key="4">
    <source>
        <dbReference type="Pfam" id="PF08241"/>
    </source>
</evidence>
<keyword evidence="3 5" id="KW-0808">Transferase</keyword>
<dbReference type="PANTHER" id="PTHR44942">
    <property type="entry name" value="METHYLTRANSF_11 DOMAIN-CONTAINING PROTEIN"/>
    <property type="match status" value="1"/>
</dbReference>
<dbReference type="InterPro" id="IPR013216">
    <property type="entry name" value="Methyltransf_11"/>
</dbReference>
<dbReference type="OrthoDB" id="9770553at2"/>
<dbReference type="CDD" id="cd02440">
    <property type="entry name" value="AdoMet_MTases"/>
    <property type="match status" value="1"/>
</dbReference>
<comment type="similarity">
    <text evidence="1">Belongs to the methyltransferase superfamily.</text>
</comment>
<dbReference type="PANTHER" id="PTHR44942:SF4">
    <property type="entry name" value="METHYLTRANSFERASE TYPE 11 DOMAIN-CONTAINING PROTEIN"/>
    <property type="match status" value="1"/>
</dbReference>
<dbReference type="InterPro" id="IPR029063">
    <property type="entry name" value="SAM-dependent_MTases_sf"/>
</dbReference>
<dbReference type="EMBL" id="FQVE01000001">
    <property type="protein sequence ID" value="SHE46885.1"/>
    <property type="molecule type" value="Genomic_DNA"/>
</dbReference>